<dbReference type="EMBL" id="DF933856">
    <property type="protein sequence ID" value="GAM44049.1"/>
    <property type="molecule type" value="Genomic_DNA"/>
</dbReference>
<accession>A0A6V8HPS0</accession>
<dbReference type="InterPro" id="IPR013216">
    <property type="entry name" value="Methyltransf_11"/>
</dbReference>
<organism evidence="3 4">
    <name type="scientific">Talaromyces pinophilus</name>
    <name type="common">Penicillium pinophilum</name>
    <dbReference type="NCBI Taxonomy" id="128442"/>
    <lineage>
        <taxon>Eukaryota</taxon>
        <taxon>Fungi</taxon>
        <taxon>Dikarya</taxon>
        <taxon>Ascomycota</taxon>
        <taxon>Pezizomycotina</taxon>
        <taxon>Eurotiomycetes</taxon>
        <taxon>Eurotiomycetidae</taxon>
        <taxon>Eurotiales</taxon>
        <taxon>Trichocomaceae</taxon>
        <taxon>Talaromyces</taxon>
        <taxon>Talaromyces sect. Talaromyces</taxon>
    </lineage>
</organism>
<comment type="caution">
    <text evidence="3">The sequence shown here is derived from an EMBL/GenBank/DDBJ whole genome shotgun (WGS) entry which is preliminary data.</text>
</comment>
<dbReference type="GO" id="GO:0008757">
    <property type="term" value="F:S-adenosylmethionine-dependent methyltransferase activity"/>
    <property type="evidence" value="ECO:0007669"/>
    <property type="project" value="InterPro"/>
</dbReference>
<sequence>MADFHNPQIATLSSPLRLARKPSLNTIHEASEYSPKEDSPREVQTVRHGVTRESLHSIQIAMSFSPETARRISAPADTLSSTSSSCSDEEWQQGLRPFDDLYDASDDDERECPSLTDSRPSSLATMSIRSSTYSTNSRNRYPSLMIPTASLWPSLVNPHKSSPVPPTPPPKIPVSPAVLSMLPGNVPALHAPPSLDGSLSSDQISNISSPATPDLRPVRDHDWDTDIIRVRQDSNAPSSAGASSTGLTADEERAIETGDDWNPLIDSFPAIPSRFENHEPAVLSLDIPYDHPVSTRSDSPGLDGIMLPPGAIATLQHIPLDQTPGPWSETSEKNDEMWQLSAPPTHRQQRYSPPPEDTPDSELSGYSFTNLSIPSPGGFFSSLDPKSRYTWSLPSAIIPPTSAVAARFYDVPWGQDQGEVVEQVVEVTADENLADDQPTAVPVTAIRIPSAQHTRSDSHDTSSPVVADVQELDRSGVPTYEYDEAYDDELKRQAVANLDRTSVWLAAQHSYLSALSETNPVNEVAAKKEIEPADDIEDRPTSSSSATANSPPRKSVRFSETVQELTISPLPPPPDASKDSIYWRGFQFVLQQSRRRDVFLHSDIRFDAIQSVRLGFPQKHRAALLGKFELVAPERPGYKGPFSQSPRKSVLAEVLADQALYSNLEKEQMVLSQLYQSVWAVDAMRFLNGGRLLSRPAAKRLSTALKQMAKPQQLQPGPKRRLRVLDLGGQATCGWAWQLAHDYPDVKIYTVVGKHQEVNSHIKGPSNHRRVSVPCLWKLPFRNNQFDVISARSLHALLKTERPVGEEEDEYDLCLKECYRCLKPGGYLEFFTMDSSIARAGPLGTAASVEFTFNLKTRGYDPSPTRSLLARLQRSNFADIKRAWMFLPMGIEPTKPEPMRETPNPRVKSQIDCEAIQGPVGSTADVASMTGLLGGWMWEQWLLKTQMEMGREENELLKDIGGVFDEGRKLNAGWTCLSGWAMKPRRRSQQRMTMISGLSEGDSF</sequence>
<feature type="region of interest" description="Disordered" evidence="1">
    <location>
        <begin position="192"/>
        <end position="252"/>
    </location>
</feature>
<feature type="region of interest" description="Disordered" evidence="1">
    <location>
        <begin position="319"/>
        <end position="362"/>
    </location>
</feature>
<feature type="compositionally biased region" description="Low complexity" evidence="1">
    <location>
        <begin position="236"/>
        <end position="248"/>
    </location>
</feature>
<feature type="compositionally biased region" description="Low complexity" evidence="1">
    <location>
        <begin position="541"/>
        <end position="552"/>
    </location>
</feature>
<dbReference type="AlphaFoldDB" id="A0A6V8HPS0"/>
<feature type="region of interest" description="Disordered" evidence="1">
    <location>
        <begin position="529"/>
        <end position="573"/>
    </location>
</feature>
<feature type="domain" description="Methyltransferase type 11" evidence="2">
    <location>
        <begin position="778"/>
        <end position="828"/>
    </location>
</feature>
<dbReference type="Proteomes" id="UP000053095">
    <property type="component" value="Unassembled WGS sequence"/>
</dbReference>
<feature type="compositionally biased region" description="Basic and acidic residues" evidence="1">
    <location>
        <begin position="216"/>
        <end position="232"/>
    </location>
</feature>
<proteinExistence type="predicted"/>
<evidence type="ECO:0000313" key="3">
    <source>
        <dbReference type="EMBL" id="GAM44049.1"/>
    </source>
</evidence>
<dbReference type="SUPFAM" id="SSF53335">
    <property type="entry name" value="S-adenosyl-L-methionine-dependent methyltransferases"/>
    <property type="match status" value="1"/>
</dbReference>
<evidence type="ECO:0000259" key="2">
    <source>
        <dbReference type="Pfam" id="PF08241"/>
    </source>
</evidence>
<feature type="compositionally biased region" description="Low complexity" evidence="1">
    <location>
        <begin position="198"/>
        <end position="209"/>
    </location>
</feature>
<protein>
    <recommendedName>
        <fullName evidence="2">Methyltransferase type 11 domain-containing protein</fullName>
    </recommendedName>
</protein>
<dbReference type="Gene3D" id="3.40.50.150">
    <property type="entry name" value="Vaccinia Virus protein VP39"/>
    <property type="match status" value="1"/>
</dbReference>
<keyword evidence="4" id="KW-1185">Reference proteome</keyword>
<reference evidence="4" key="1">
    <citation type="journal article" date="2015" name="Genome Announc.">
        <title>Draft genome sequence of Talaromyces cellulolyticus strain Y-94, a source of lignocellulosic biomass-degrading enzymes.</title>
        <authorList>
            <person name="Fujii T."/>
            <person name="Koike H."/>
            <person name="Sawayama S."/>
            <person name="Yano S."/>
            <person name="Inoue H."/>
        </authorList>
    </citation>
    <scope>NUCLEOTIDE SEQUENCE [LARGE SCALE GENOMIC DNA]</scope>
    <source>
        <strain evidence="4">Y-94</strain>
    </source>
</reference>
<name>A0A6V8HPS0_TALPI</name>
<evidence type="ECO:0000256" key="1">
    <source>
        <dbReference type="SAM" id="MobiDB-lite"/>
    </source>
</evidence>
<gene>
    <name evidence="3" type="ORF">TCE0_060r19360</name>
</gene>
<feature type="region of interest" description="Disordered" evidence="1">
    <location>
        <begin position="71"/>
        <end position="91"/>
    </location>
</feature>
<dbReference type="InterPro" id="IPR029063">
    <property type="entry name" value="SAM-dependent_MTases_sf"/>
</dbReference>
<evidence type="ECO:0000313" key="4">
    <source>
        <dbReference type="Proteomes" id="UP000053095"/>
    </source>
</evidence>
<dbReference type="Pfam" id="PF08241">
    <property type="entry name" value="Methyltransf_11"/>
    <property type="match status" value="1"/>
</dbReference>